<dbReference type="AlphaFoldDB" id="A0A0D0A552"/>
<dbReference type="HOGENOM" id="CLU_436214_0_0_1"/>
<feature type="compositionally biased region" description="Polar residues" evidence="1">
    <location>
        <begin position="435"/>
        <end position="446"/>
    </location>
</feature>
<dbReference type="OrthoDB" id="3064136at2759"/>
<keyword evidence="3" id="KW-1185">Reference proteome</keyword>
<dbReference type="Proteomes" id="UP000054018">
    <property type="component" value="Unassembled WGS sequence"/>
</dbReference>
<accession>A0A0D0A552</accession>
<protein>
    <submittedName>
        <fullName evidence="2">Uncharacterized protein</fullName>
    </submittedName>
</protein>
<feature type="compositionally biased region" description="Low complexity" evidence="1">
    <location>
        <begin position="448"/>
        <end position="466"/>
    </location>
</feature>
<proteinExistence type="predicted"/>
<reference evidence="2 3" key="1">
    <citation type="submission" date="2014-04" db="EMBL/GenBank/DDBJ databases">
        <authorList>
            <consortium name="DOE Joint Genome Institute"/>
            <person name="Kuo A."/>
            <person name="Kohler A."/>
            <person name="Costa M.D."/>
            <person name="Nagy L.G."/>
            <person name="Floudas D."/>
            <person name="Copeland A."/>
            <person name="Barry K.W."/>
            <person name="Cichocki N."/>
            <person name="Veneault-Fourrey C."/>
            <person name="LaButti K."/>
            <person name="Lindquist E.A."/>
            <person name="Lipzen A."/>
            <person name="Lundell T."/>
            <person name="Morin E."/>
            <person name="Murat C."/>
            <person name="Sun H."/>
            <person name="Tunlid A."/>
            <person name="Henrissat B."/>
            <person name="Grigoriev I.V."/>
            <person name="Hibbett D.S."/>
            <person name="Martin F."/>
            <person name="Nordberg H.P."/>
            <person name="Cantor M.N."/>
            <person name="Hua S.X."/>
        </authorList>
    </citation>
    <scope>NUCLEOTIDE SEQUENCE [LARGE SCALE GENOMIC DNA]</scope>
    <source>
        <strain evidence="2 3">441</strain>
    </source>
</reference>
<feature type="compositionally biased region" description="Polar residues" evidence="1">
    <location>
        <begin position="497"/>
        <end position="511"/>
    </location>
</feature>
<feature type="compositionally biased region" description="Low complexity" evidence="1">
    <location>
        <begin position="107"/>
        <end position="122"/>
    </location>
</feature>
<feature type="compositionally biased region" description="Low complexity" evidence="1">
    <location>
        <begin position="584"/>
        <end position="593"/>
    </location>
</feature>
<dbReference type="STRING" id="765257.A0A0D0A552"/>
<feature type="compositionally biased region" description="Low complexity" evidence="1">
    <location>
        <begin position="176"/>
        <end position="209"/>
    </location>
</feature>
<feature type="compositionally biased region" description="Polar residues" evidence="1">
    <location>
        <begin position="396"/>
        <end position="424"/>
    </location>
</feature>
<feature type="compositionally biased region" description="Low complexity" evidence="1">
    <location>
        <begin position="287"/>
        <end position="305"/>
    </location>
</feature>
<feature type="compositionally biased region" description="Low complexity" evidence="1">
    <location>
        <begin position="380"/>
        <end position="389"/>
    </location>
</feature>
<evidence type="ECO:0000313" key="2">
    <source>
        <dbReference type="EMBL" id="KIK29482.1"/>
    </source>
</evidence>
<feature type="compositionally biased region" description="Polar residues" evidence="1">
    <location>
        <begin position="607"/>
        <end position="627"/>
    </location>
</feature>
<feature type="region of interest" description="Disordered" evidence="1">
    <location>
        <begin position="107"/>
        <end position="129"/>
    </location>
</feature>
<feature type="compositionally biased region" description="Gly residues" evidence="1">
    <location>
        <begin position="274"/>
        <end position="283"/>
    </location>
</feature>
<evidence type="ECO:0000313" key="3">
    <source>
        <dbReference type="Proteomes" id="UP000054018"/>
    </source>
</evidence>
<feature type="region of interest" description="Disordered" evidence="1">
    <location>
        <begin position="43"/>
        <end position="67"/>
    </location>
</feature>
<dbReference type="EMBL" id="KN833689">
    <property type="protein sequence ID" value="KIK29482.1"/>
    <property type="molecule type" value="Genomic_DNA"/>
</dbReference>
<evidence type="ECO:0000256" key="1">
    <source>
        <dbReference type="SAM" id="MobiDB-lite"/>
    </source>
</evidence>
<feature type="region of interest" description="Disordered" evidence="1">
    <location>
        <begin position="167"/>
        <end position="324"/>
    </location>
</feature>
<name>A0A0D0A552_9AGAM</name>
<sequence>MLRHGMLSPNSKLLPPPSVDSLNRMSMVSDVSYMSYFSNASNVSLSSTSSKHPKDSRDTPKRRTRHRDGKLLKGGIGLTTGLGWSDSEDEDAPSALTRRLSRIVLTRRTSSSSIHSSRSSHSQPCLPHPLSRSISHNVLREVDEYEGAGESVTDCILSTIDEFGHSNGVASRSLPSRSGSRAGGVSVSRSGSTYSTTSGSGSRYSSYSTMSAPAAGLRMRTSSSSSSYEPVGRTNSFSRDNGYGHHGLAVSIPEQDDGVTPTRAVFDRASLGAVKGGGNGTQGGDQPHTPSSTASSTSLSFPATPESTEGVQPHQVDNGKSERGVGMTPIAAAWNKDKSLPPIPHPVAATANGNGATPKGKYPNLGLRTPNVAQRPRTYSNSSSVSTKSGLAVTSGEGSTSRGPSPVPRNTSATPSARGTSTPRPSLGIPRPSLSAMSPVSRTRPTLTLPSSAPVSTATSPLATSPMTGVGQGQLPRPLRLVPSRSATSPIPVATPLSDSTRSQSPFLSRTPNHDAKKGLQPGEQLPRPGQILTYNRNVHDQLKLRALSTSSALPNAKIGPVSPGGTQTLLLASQGETNGVGVSPKSSPLSSPVTGEGSKPKPRTGTGMTYRTNGTSRIRMPSTPSR</sequence>
<feature type="compositionally biased region" description="Basic and acidic residues" evidence="1">
    <location>
        <begin position="52"/>
        <end position="61"/>
    </location>
</feature>
<gene>
    <name evidence="2" type="ORF">PISMIDRAFT_483676</name>
</gene>
<feature type="region of interest" description="Disordered" evidence="1">
    <location>
        <begin position="336"/>
        <end position="530"/>
    </location>
</feature>
<organism evidence="2 3">
    <name type="scientific">Pisolithus microcarpus 441</name>
    <dbReference type="NCBI Taxonomy" id="765257"/>
    <lineage>
        <taxon>Eukaryota</taxon>
        <taxon>Fungi</taxon>
        <taxon>Dikarya</taxon>
        <taxon>Basidiomycota</taxon>
        <taxon>Agaricomycotina</taxon>
        <taxon>Agaricomycetes</taxon>
        <taxon>Agaricomycetidae</taxon>
        <taxon>Boletales</taxon>
        <taxon>Sclerodermatineae</taxon>
        <taxon>Pisolithaceae</taxon>
        <taxon>Pisolithus</taxon>
    </lineage>
</organism>
<reference evidence="3" key="2">
    <citation type="submission" date="2015-01" db="EMBL/GenBank/DDBJ databases">
        <title>Evolutionary Origins and Diversification of the Mycorrhizal Mutualists.</title>
        <authorList>
            <consortium name="DOE Joint Genome Institute"/>
            <consortium name="Mycorrhizal Genomics Consortium"/>
            <person name="Kohler A."/>
            <person name="Kuo A."/>
            <person name="Nagy L.G."/>
            <person name="Floudas D."/>
            <person name="Copeland A."/>
            <person name="Barry K.W."/>
            <person name="Cichocki N."/>
            <person name="Veneault-Fourrey C."/>
            <person name="LaButti K."/>
            <person name="Lindquist E.A."/>
            <person name="Lipzen A."/>
            <person name="Lundell T."/>
            <person name="Morin E."/>
            <person name="Murat C."/>
            <person name="Riley R."/>
            <person name="Ohm R."/>
            <person name="Sun H."/>
            <person name="Tunlid A."/>
            <person name="Henrissat B."/>
            <person name="Grigoriev I.V."/>
            <person name="Hibbett D.S."/>
            <person name="Martin F."/>
        </authorList>
    </citation>
    <scope>NUCLEOTIDE SEQUENCE [LARGE SCALE GENOMIC DNA]</scope>
    <source>
        <strain evidence="3">441</strain>
    </source>
</reference>
<feature type="region of interest" description="Disordered" evidence="1">
    <location>
        <begin position="575"/>
        <end position="627"/>
    </location>
</feature>